<proteinExistence type="predicted"/>
<dbReference type="EMBL" id="CM023473">
    <property type="protein sequence ID" value="KAH7953436.1"/>
    <property type="molecule type" value="Genomic_DNA"/>
</dbReference>
<gene>
    <name evidence="1" type="ORF">HPB49_008399</name>
</gene>
<organism evidence="1 2">
    <name type="scientific">Dermacentor silvarum</name>
    <name type="common">Tick</name>
    <dbReference type="NCBI Taxonomy" id="543639"/>
    <lineage>
        <taxon>Eukaryota</taxon>
        <taxon>Metazoa</taxon>
        <taxon>Ecdysozoa</taxon>
        <taxon>Arthropoda</taxon>
        <taxon>Chelicerata</taxon>
        <taxon>Arachnida</taxon>
        <taxon>Acari</taxon>
        <taxon>Parasitiformes</taxon>
        <taxon>Ixodida</taxon>
        <taxon>Ixodoidea</taxon>
        <taxon>Ixodidae</taxon>
        <taxon>Rhipicephalinae</taxon>
        <taxon>Dermacentor</taxon>
    </lineage>
</organism>
<name>A0ACB8CWC6_DERSI</name>
<accession>A0ACB8CWC6</accession>
<protein>
    <submittedName>
        <fullName evidence="1">Uncharacterized protein</fullName>
    </submittedName>
</protein>
<evidence type="ECO:0000313" key="2">
    <source>
        <dbReference type="Proteomes" id="UP000821865"/>
    </source>
</evidence>
<evidence type="ECO:0000313" key="1">
    <source>
        <dbReference type="EMBL" id="KAH7953436.1"/>
    </source>
</evidence>
<dbReference type="Proteomes" id="UP000821865">
    <property type="component" value="Chromosome 4"/>
</dbReference>
<sequence length="144" mass="15576">MIHPLPKNMHPAHHQGWRQARSKALGRTCGNLQEVVYTDAAAYRGRSTKAVVVTTKMGLLVNATMPDATTQEAEELVVALALTQTTATAIITDSQEVCRSFTSGWVARTAQRILTAKLPETNVEIVWTPAHASLEGNVLAQSKA</sequence>
<reference evidence="1" key="1">
    <citation type="submission" date="2020-05" db="EMBL/GenBank/DDBJ databases">
        <title>Large-scale comparative analyses of tick genomes elucidate their genetic diversity and vector capacities.</title>
        <authorList>
            <person name="Jia N."/>
            <person name="Wang J."/>
            <person name="Shi W."/>
            <person name="Du L."/>
            <person name="Sun Y."/>
            <person name="Zhan W."/>
            <person name="Jiang J."/>
            <person name="Wang Q."/>
            <person name="Zhang B."/>
            <person name="Ji P."/>
            <person name="Sakyi L.B."/>
            <person name="Cui X."/>
            <person name="Yuan T."/>
            <person name="Jiang B."/>
            <person name="Yang W."/>
            <person name="Lam T.T.-Y."/>
            <person name="Chang Q."/>
            <person name="Ding S."/>
            <person name="Wang X."/>
            <person name="Zhu J."/>
            <person name="Ruan X."/>
            <person name="Zhao L."/>
            <person name="Wei J."/>
            <person name="Que T."/>
            <person name="Du C."/>
            <person name="Cheng J."/>
            <person name="Dai P."/>
            <person name="Han X."/>
            <person name="Huang E."/>
            <person name="Gao Y."/>
            <person name="Liu J."/>
            <person name="Shao H."/>
            <person name="Ye R."/>
            <person name="Li L."/>
            <person name="Wei W."/>
            <person name="Wang X."/>
            <person name="Wang C."/>
            <person name="Yang T."/>
            <person name="Huo Q."/>
            <person name="Li W."/>
            <person name="Guo W."/>
            <person name="Chen H."/>
            <person name="Zhou L."/>
            <person name="Ni X."/>
            <person name="Tian J."/>
            <person name="Zhou Y."/>
            <person name="Sheng Y."/>
            <person name="Liu T."/>
            <person name="Pan Y."/>
            <person name="Xia L."/>
            <person name="Li J."/>
            <person name="Zhao F."/>
            <person name="Cao W."/>
        </authorList>
    </citation>
    <scope>NUCLEOTIDE SEQUENCE</scope>
    <source>
        <strain evidence="1">Dsil-2018</strain>
    </source>
</reference>
<keyword evidence="2" id="KW-1185">Reference proteome</keyword>
<comment type="caution">
    <text evidence="1">The sequence shown here is derived from an EMBL/GenBank/DDBJ whole genome shotgun (WGS) entry which is preliminary data.</text>
</comment>